<sequence>MTIALRALNPQDAEAEYRFFQTMPEENGFEVPYQGITFQKFVEMAIPERLLSAQGLGPAIGRVPDTYFFLWDDDQLIGLFKIRHRLNDWLRHGAGHIGYGILPAFRGQGYGTRGLELAIQACTRLMPATETEIYLSCARTNLASLQVMRNNGGRVVDRDEKENYVRIPRPQSSGAY</sequence>
<dbReference type="PANTHER" id="PTHR39173">
    <property type="entry name" value="ACETYLTRANSFERASE"/>
    <property type="match status" value="1"/>
</dbReference>
<dbReference type="PANTHER" id="PTHR39173:SF1">
    <property type="entry name" value="ACETYLTRANSFERASE"/>
    <property type="match status" value="1"/>
</dbReference>
<evidence type="ECO:0000259" key="1">
    <source>
        <dbReference type="PROSITE" id="PS51186"/>
    </source>
</evidence>
<dbReference type="PATRIC" id="fig|1423730.4.peg.1841"/>
<organism evidence="2 3">
    <name type="scientific">Lacticaseibacillus camelliae DSM 22697 = JCM 13995</name>
    <dbReference type="NCBI Taxonomy" id="1423730"/>
    <lineage>
        <taxon>Bacteria</taxon>
        <taxon>Bacillati</taxon>
        <taxon>Bacillota</taxon>
        <taxon>Bacilli</taxon>
        <taxon>Lactobacillales</taxon>
        <taxon>Lactobacillaceae</taxon>
        <taxon>Lacticaseibacillus</taxon>
    </lineage>
</organism>
<dbReference type="AlphaFoldDB" id="A0A0R2FDE0"/>
<evidence type="ECO:0000313" key="2">
    <source>
        <dbReference type="EMBL" id="KRN22717.1"/>
    </source>
</evidence>
<name>A0A0R2FDE0_9LACO</name>
<comment type="caution">
    <text evidence="2">The sequence shown here is derived from an EMBL/GenBank/DDBJ whole genome shotgun (WGS) entry which is preliminary data.</text>
</comment>
<gene>
    <name evidence="2" type="ORF">FC75_GL001766</name>
</gene>
<feature type="domain" description="N-acetyltransferase" evidence="1">
    <location>
        <begin position="3"/>
        <end position="170"/>
    </location>
</feature>
<dbReference type="GO" id="GO:0016747">
    <property type="term" value="F:acyltransferase activity, transferring groups other than amino-acyl groups"/>
    <property type="evidence" value="ECO:0007669"/>
    <property type="project" value="InterPro"/>
</dbReference>
<dbReference type="PROSITE" id="PS51186">
    <property type="entry name" value="GNAT"/>
    <property type="match status" value="1"/>
</dbReference>
<dbReference type="Proteomes" id="UP000050865">
    <property type="component" value="Unassembled WGS sequence"/>
</dbReference>
<evidence type="ECO:0000313" key="3">
    <source>
        <dbReference type="Proteomes" id="UP000050865"/>
    </source>
</evidence>
<dbReference type="InterPro" id="IPR016181">
    <property type="entry name" value="Acyl_CoA_acyltransferase"/>
</dbReference>
<protein>
    <recommendedName>
        <fullName evidence="1">N-acetyltransferase domain-containing protein</fullName>
    </recommendedName>
</protein>
<dbReference type="SUPFAM" id="SSF55729">
    <property type="entry name" value="Acyl-CoA N-acyltransferases (Nat)"/>
    <property type="match status" value="1"/>
</dbReference>
<keyword evidence="3" id="KW-1185">Reference proteome</keyword>
<dbReference type="CDD" id="cd04301">
    <property type="entry name" value="NAT_SF"/>
    <property type="match status" value="1"/>
</dbReference>
<dbReference type="InterPro" id="IPR000182">
    <property type="entry name" value="GNAT_dom"/>
</dbReference>
<dbReference type="RefSeq" id="WP_054666086.1">
    <property type="nucleotide sequence ID" value="NZ_AYZJ01000030.1"/>
</dbReference>
<dbReference type="OrthoDB" id="9797989at2"/>
<reference evidence="2 3" key="1">
    <citation type="journal article" date="2015" name="Genome Announc.">
        <title>Expanding the biotechnology potential of lactobacilli through comparative genomics of 213 strains and associated genera.</title>
        <authorList>
            <person name="Sun Z."/>
            <person name="Harris H.M."/>
            <person name="McCann A."/>
            <person name="Guo C."/>
            <person name="Argimon S."/>
            <person name="Zhang W."/>
            <person name="Yang X."/>
            <person name="Jeffery I.B."/>
            <person name="Cooney J.C."/>
            <person name="Kagawa T.F."/>
            <person name="Liu W."/>
            <person name="Song Y."/>
            <person name="Salvetti E."/>
            <person name="Wrobel A."/>
            <person name="Rasinkangas P."/>
            <person name="Parkhill J."/>
            <person name="Rea M.C."/>
            <person name="O'Sullivan O."/>
            <person name="Ritari J."/>
            <person name="Douillard F.P."/>
            <person name="Paul Ross R."/>
            <person name="Yang R."/>
            <person name="Briner A.E."/>
            <person name="Felis G.E."/>
            <person name="de Vos W.M."/>
            <person name="Barrangou R."/>
            <person name="Klaenhammer T.R."/>
            <person name="Caufield P.W."/>
            <person name="Cui Y."/>
            <person name="Zhang H."/>
            <person name="O'Toole P.W."/>
        </authorList>
    </citation>
    <scope>NUCLEOTIDE SEQUENCE [LARGE SCALE GENOMIC DNA]</scope>
    <source>
        <strain evidence="2 3">DSM 22697</strain>
    </source>
</reference>
<accession>A0A0R2FDE0</accession>
<dbReference type="Gene3D" id="3.40.630.30">
    <property type="match status" value="1"/>
</dbReference>
<dbReference type="STRING" id="1423730.FC75_GL001766"/>
<dbReference type="Pfam" id="PF13302">
    <property type="entry name" value="Acetyltransf_3"/>
    <property type="match status" value="1"/>
</dbReference>
<dbReference type="EMBL" id="AYZJ01000030">
    <property type="protein sequence ID" value="KRN22717.1"/>
    <property type="molecule type" value="Genomic_DNA"/>
</dbReference>
<proteinExistence type="predicted"/>